<organism evidence="1 2">
    <name type="scientific">Vandammella animalimorsus</name>
    <dbReference type="NCBI Taxonomy" id="2029117"/>
    <lineage>
        <taxon>Bacteria</taxon>
        <taxon>Pseudomonadati</taxon>
        <taxon>Pseudomonadota</taxon>
        <taxon>Betaproteobacteria</taxon>
        <taxon>Burkholderiales</taxon>
        <taxon>Comamonadaceae</taxon>
        <taxon>Vandammella</taxon>
    </lineage>
</organism>
<name>A0A2A2APV2_9BURK</name>
<evidence type="ECO:0000313" key="1">
    <source>
        <dbReference type="EMBL" id="PAT40615.1"/>
    </source>
</evidence>
<proteinExistence type="predicted"/>
<protein>
    <submittedName>
        <fullName evidence="1">Uncharacterized protein</fullName>
    </submittedName>
</protein>
<dbReference type="EMBL" id="NSJD01000004">
    <property type="protein sequence ID" value="PAT40615.1"/>
    <property type="molecule type" value="Genomic_DNA"/>
</dbReference>
<gene>
    <name evidence="1" type="ORF">CK623_04360</name>
</gene>
<comment type="caution">
    <text evidence="1">The sequence shown here is derived from an EMBL/GenBank/DDBJ whole genome shotgun (WGS) entry which is preliminary data.</text>
</comment>
<dbReference type="RefSeq" id="WP_095556521.1">
    <property type="nucleotide sequence ID" value="NZ_NSJD01000004.1"/>
</dbReference>
<sequence length="147" mass="15757">MPDYTSYSDIVADGVKSGVNTALSRGGQASGRLAEMVGDTVSAARSHASQGNVQSYKLQLELCKQMSENLESLITAITAHVNTFNHAVLDLMQHDFLGEEIPPLAALLQQAAEKGDDLITHVNTRHKAYVVQQASHIVNAAKAVTSR</sequence>
<evidence type="ECO:0000313" key="2">
    <source>
        <dbReference type="Proteomes" id="UP000218644"/>
    </source>
</evidence>
<dbReference type="Proteomes" id="UP000218644">
    <property type="component" value="Unassembled WGS sequence"/>
</dbReference>
<reference evidence="1 2" key="1">
    <citation type="submission" date="2017-08" db="EMBL/GenBank/DDBJ databases">
        <title>WGS of Clinical strains of the CDC Group NO-1 linked to zoonotic infections in humans.</title>
        <authorList>
            <person name="Bernier A.-M."/>
            <person name="Bernard K."/>
        </authorList>
    </citation>
    <scope>NUCLEOTIDE SEQUENCE [LARGE SCALE GENOMIC DNA]</scope>
    <source>
        <strain evidence="1 2">NML79-0751</strain>
    </source>
</reference>
<dbReference type="AlphaFoldDB" id="A0A2A2APV2"/>
<accession>A0A2A2APV2</accession>